<evidence type="ECO:0000256" key="4">
    <source>
        <dbReference type="SAM" id="MobiDB-lite"/>
    </source>
</evidence>
<evidence type="ECO:0000259" key="5">
    <source>
        <dbReference type="PROSITE" id="PS50893"/>
    </source>
</evidence>
<reference evidence="6 7" key="1">
    <citation type="submission" date="2013-09" db="EMBL/GenBank/DDBJ databases">
        <title>Whole genome shotgun sequence of Novosphingobium tardaugens NBRC 16725.</title>
        <authorList>
            <person name="Isaki S."/>
            <person name="Hosoyama A."/>
            <person name="Tsuchikane K."/>
            <person name="Katsumata H."/>
            <person name="Ando Y."/>
            <person name="Yamazaki S."/>
            <person name="Fujita N."/>
        </authorList>
    </citation>
    <scope>NUCLEOTIDE SEQUENCE [LARGE SCALE GENOMIC DNA]</scope>
    <source>
        <strain evidence="6 7">NBRC 16725</strain>
    </source>
</reference>
<proteinExistence type="predicted"/>
<evidence type="ECO:0000313" key="6">
    <source>
        <dbReference type="EMBL" id="GAD48124.1"/>
    </source>
</evidence>
<feature type="compositionally biased region" description="Polar residues" evidence="4">
    <location>
        <begin position="243"/>
        <end position="252"/>
    </location>
</feature>
<dbReference type="OrthoDB" id="9808609at2"/>
<dbReference type="AlphaFoldDB" id="U2ZRX2"/>
<keyword evidence="2" id="KW-0547">Nucleotide-binding</keyword>
<dbReference type="GO" id="GO:0005524">
    <property type="term" value="F:ATP binding"/>
    <property type="evidence" value="ECO:0007669"/>
    <property type="project" value="UniProtKB-KW"/>
</dbReference>
<evidence type="ECO:0000256" key="1">
    <source>
        <dbReference type="ARBA" id="ARBA00022737"/>
    </source>
</evidence>
<name>U2ZRX2_9SPHN</name>
<dbReference type="Gene3D" id="3.40.50.300">
    <property type="entry name" value="P-loop containing nucleotide triphosphate hydrolases"/>
    <property type="match status" value="2"/>
</dbReference>
<organism evidence="6 7">
    <name type="scientific">Caenibius tardaugens NBRC 16725</name>
    <dbReference type="NCBI Taxonomy" id="1219035"/>
    <lineage>
        <taxon>Bacteria</taxon>
        <taxon>Pseudomonadati</taxon>
        <taxon>Pseudomonadota</taxon>
        <taxon>Alphaproteobacteria</taxon>
        <taxon>Sphingomonadales</taxon>
        <taxon>Erythrobacteraceae</taxon>
        <taxon>Caenibius</taxon>
    </lineage>
</organism>
<evidence type="ECO:0000313" key="7">
    <source>
        <dbReference type="Proteomes" id="UP000016568"/>
    </source>
</evidence>
<dbReference type="PROSITE" id="PS00211">
    <property type="entry name" value="ABC_TRANSPORTER_1"/>
    <property type="match status" value="1"/>
</dbReference>
<dbReference type="Proteomes" id="UP000016568">
    <property type="component" value="Unassembled WGS sequence"/>
</dbReference>
<feature type="compositionally biased region" description="Basic and acidic residues" evidence="4">
    <location>
        <begin position="253"/>
        <end position="273"/>
    </location>
</feature>
<dbReference type="PANTHER" id="PTHR19211">
    <property type="entry name" value="ATP-BINDING TRANSPORT PROTEIN-RELATED"/>
    <property type="match status" value="1"/>
</dbReference>
<gene>
    <name evidence="6" type="ORF">NT2_02_02060</name>
</gene>
<feature type="region of interest" description="Disordered" evidence="4">
    <location>
        <begin position="240"/>
        <end position="273"/>
    </location>
</feature>
<dbReference type="InterPro" id="IPR050611">
    <property type="entry name" value="ABCF"/>
</dbReference>
<dbReference type="InterPro" id="IPR003439">
    <property type="entry name" value="ABC_transporter-like_ATP-bd"/>
</dbReference>
<dbReference type="PROSITE" id="PS50893">
    <property type="entry name" value="ABC_TRANSPORTER_2"/>
    <property type="match status" value="2"/>
</dbReference>
<sequence>MPAFLTFDRIAATRPDGTPLFSGLTLALGRERVGLVGRNGSGKSTLLAIAAGLREPANGTVTREGGIGLLEQVQPEQGTVARALGVGPVLQAMARLEAGHGTAEDAAIAEWDLPDRLALALEEVGLPGLGLDRDVASLSGGERTRLGLAAVLLKQPDVLLLDEPTNNLDQAGREAIRALLQRWHGGALVVSHDRALLDDMDRIVALSPVGVTVHGGGWTSFVAARDAARALAEGELDQAKRSAGQQARSAQKQAEKQARRDKAGRATKARGDLPRILLGKMQQQAEATAAGNRVLAEKQAQEVRERLDAARQQVEVVTPLTITLPPSHLPANRTVLALEQVMVAHDGRHVAGPVSLTITGPERVALRGANGSGKTSLLRVAMGTVEPAGGVVRRAEGGIAMLDQHVSLLVSNRTLVENIRDYHPEISEQQAYEILARFAFRNREAQRLAGTLSGGERLRAGLAMVFSGPHVPQVLVLDEPTNHLDVDAIEELEHALAGYDGALIVVSHDRNFLSAIGIDREIVLG</sequence>
<dbReference type="InterPro" id="IPR027417">
    <property type="entry name" value="P-loop_NTPase"/>
</dbReference>
<dbReference type="FunFam" id="3.40.50.300:FF:001320">
    <property type="entry name" value="Heme ABC transporter ATP-binding protein"/>
    <property type="match status" value="1"/>
</dbReference>
<keyword evidence="7" id="KW-1185">Reference proteome</keyword>
<dbReference type="Pfam" id="PF00005">
    <property type="entry name" value="ABC_tran"/>
    <property type="match status" value="2"/>
</dbReference>
<dbReference type="InterPro" id="IPR003593">
    <property type="entry name" value="AAA+_ATPase"/>
</dbReference>
<dbReference type="EMBL" id="BASZ01000002">
    <property type="protein sequence ID" value="GAD48124.1"/>
    <property type="molecule type" value="Genomic_DNA"/>
</dbReference>
<dbReference type="InterPro" id="IPR017871">
    <property type="entry name" value="ABC_transporter-like_CS"/>
</dbReference>
<feature type="domain" description="ABC transporter" evidence="5">
    <location>
        <begin position="336"/>
        <end position="525"/>
    </location>
</feature>
<dbReference type="KEGG" id="ntd:EGO55_00560"/>
<comment type="caution">
    <text evidence="6">The sequence shown here is derived from an EMBL/GenBank/DDBJ whole genome shotgun (WGS) entry which is preliminary data.</text>
</comment>
<dbReference type="SUPFAM" id="SSF52540">
    <property type="entry name" value="P-loop containing nucleoside triphosphate hydrolases"/>
    <property type="match status" value="2"/>
</dbReference>
<dbReference type="GO" id="GO:0016887">
    <property type="term" value="F:ATP hydrolysis activity"/>
    <property type="evidence" value="ECO:0007669"/>
    <property type="project" value="InterPro"/>
</dbReference>
<keyword evidence="3 6" id="KW-0067">ATP-binding</keyword>
<protein>
    <submittedName>
        <fullName evidence="6">Putative ABC transporter ATP-binding protein</fullName>
    </submittedName>
</protein>
<keyword evidence="1" id="KW-0677">Repeat</keyword>
<dbReference type="PANTHER" id="PTHR19211:SF6">
    <property type="entry name" value="BLL7188 PROTEIN"/>
    <property type="match status" value="1"/>
</dbReference>
<dbReference type="CDD" id="cd03221">
    <property type="entry name" value="ABCF_EF-3"/>
    <property type="match status" value="2"/>
</dbReference>
<evidence type="ECO:0000256" key="2">
    <source>
        <dbReference type="ARBA" id="ARBA00022741"/>
    </source>
</evidence>
<dbReference type="SMART" id="SM00382">
    <property type="entry name" value="AAA"/>
    <property type="match status" value="2"/>
</dbReference>
<evidence type="ECO:0000256" key="3">
    <source>
        <dbReference type="ARBA" id="ARBA00022840"/>
    </source>
</evidence>
<feature type="domain" description="ABC transporter" evidence="5">
    <location>
        <begin position="5"/>
        <end position="234"/>
    </location>
</feature>
<accession>U2ZRX2</accession>
<dbReference type="eggNOG" id="COG0488">
    <property type="taxonomic scope" value="Bacteria"/>
</dbReference>
<dbReference type="RefSeq" id="WP_021689031.1">
    <property type="nucleotide sequence ID" value="NZ_BASZ01000002.1"/>
</dbReference>